<feature type="region of interest" description="Disordered" evidence="2">
    <location>
        <begin position="246"/>
        <end position="286"/>
    </location>
</feature>
<feature type="region of interest" description="Disordered" evidence="2">
    <location>
        <begin position="1280"/>
        <end position="1306"/>
    </location>
</feature>
<protein>
    <recommendedName>
        <fullName evidence="3">C2 NT-type domain-containing protein</fullName>
    </recommendedName>
</protein>
<dbReference type="PANTHER" id="PTHR47270">
    <property type="entry name" value="PROTEIN MLP1-LIKE"/>
    <property type="match status" value="1"/>
</dbReference>
<feature type="compositionally biased region" description="Polar residues" evidence="2">
    <location>
        <begin position="247"/>
        <end position="286"/>
    </location>
</feature>
<feature type="region of interest" description="Disordered" evidence="2">
    <location>
        <begin position="165"/>
        <end position="231"/>
    </location>
</feature>
<name>A0A834YZD6_TETSI</name>
<feature type="coiled-coil region" evidence="1">
    <location>
        <begin position="306"/>
        <end position="462"/>
    </location>
</feature>
<dbReference type="Proteomes" id="UP000655225">
    <property type="component" value="Unassembled WGS sequence"/>
</dbReference>
<feature type="compositionally biased region" description="Low complexity" evidence="2">
    <location>
        <begin position="182"/>
        <end position="195"/>
    </location>
</feature>
<evidence type="ECO:0000256" key="2">
    <source>
        <dbReference type="SAM" id="MobiDB-lite"/>
    </source>
</evidence>
<dbReference type="InterPro" id="IPR019448">
    <property type="entry name" value="NT-C2"/>
</dbReference>
<feature type="coiled-coil region" evidence="1">
    <location>
        <begin position="495"/>
        <end position="555"/>
    </location>
</feature>
<gene>
    <name evidence="4" type="ORF">HHK36_018118</name>
</gene>
<accession>A0A834YZD6</accession>
<evidence type="ECO:0000313" key="4">
    <source>
        <dbReference type="EMBL" id="KAF8396495.1"/>
    </source>
</evidence>
<feature type="compositionally biased region" description="Basic and acidic residues" evidence="2">
    <location>
        <begin position="1176"/>
        <end position="1185"/>
    </location>
</feature>
<feature type="region of interest" description="Disordered" evidence="2">
    <location>
        <begin position="1146"/>
        <end position="1206"/>
    </location>
</feature>
<keyword evidence="5" id="KW-1185">Reference proteome</keyword>
<feature type="domain" description="C2 NT-type" evidence="3">
    <location>
        <begin position="6"/>
        <end position="141"/>
    </location>
</feature>
<keyword evidence="1" id="KW-0175">Coiled coil</keyword>
<evidence type="ECO:0000256" key="1">
    <source>
        <dbReference type="SAM" id="Coils"/>
    </source>
</evidence>
<proteinExistence type="predicted"/>
<dbReference type="OMA" id="MADHERL"/>
<dbReference type="EMBL" id="JABCRI010000012">
    <property type="protein sequence ID" value="KAF8396495.1"/>
    <property type="molecule type" value="Genomic_DNA"/>
</dbReference>
<dbReference type="PANTHER" id="PTHR47270:SF3">
    <property type="entry name" value="HYPOTETICAL PROTEIN"/>
    <property type="match status" value="1"/>
</dbReference>
<sequence length="1351" mass="153964">MFRLHRHKQDKSGERIDFKFSNFQALKVPKGWDKLFVSIISVETGKPIAKTSKALVRNGNCQWTETLSESIGVSQDNTSKEIKDSFFKLVVAMGSARSGILGEATINLTGYMSSRTPVPVLLPLKKCNHGTNLQVKIQCLTPIARLSDEESKDTNSHMEDLNVDYDGVENKSDGSDNTFTKSIGSSSSNHLSSTSHPGEHGSRDTSFSATVSHHSSDSAEGSIGRANFSPGNNLNEDVANLIGRQDLNGSQNSAPYSTHTVDDPSQSNHSSFDSTVTGSGSHLQSQRQEFGQIFSHVIATSSLSNAGSSKDLLEDAEETIKELHAEARMWEKNAQKLMLDLEILRKEFSDQSKKQANLDMELSTACTERDGLKQEIEQLEILLEESVVKQTATEKSKFQAKGMTHTQKELEDEIKFQKESNANLALQLKKTQESNIELVSVLQELEETIEKQKLEIDNFSALKSKFNDIENYSHANEDIGELKSNKEALSVKTRINSADLEVNDVENTLRNYQEQLRADDNRNLVLELQKLQESEKNLQATVQLLEKIMEEKNQEIEIEWRLKNQTLIDIEEKWRCELCAKEEEILYLEEKLSESLNAQLSDGMGFISGGDPDMVRENESLKAKVQELEMDCNELTDENLELIFKLKEIKKDFLAAGTSFNSSSNEPLAKATYSVDSHVSAEKILERESSEHENGKHELELHLSELEEEKLQLSECISGLEAQLRYLTDERESSRLELENFESLAMNLRDEIRRLEIEMETQKVDLKQQLQDMQKQWSEALEECEYLKRANPELQATAESLIEKCSSLQKSNGELKKQNLELHEHCMHLEAKLQDSRKSFSDCSKRVELLEAKLSSIQEDVASKENILTSELDELLHENKEYKEKLILGQSLLNQMYLEKTVEVEDLQREVAHLSEQLSETHDERERIASDAVLKISSLHAEKAKLETAFQEVQDKFKSSENKLYTFRIESEAKIQGLMDELAASIQNQELLMADHEKLTRLLEDVKFGEKKLKSTVNGIELKLTASEYERQQLLEETAGLKVQLQLLSGDCEELKSERISFVEKIYSMQKDVSELEDCRRTRISLEEKLLRLEGDLTAREALCTEDTNELNRIKISNSQLQRKIQKLEEEKDECLKRAQALKGGVKLNKEEKPGRSKSHIKKIPGFSESNTKTIPIHEELKISENEMENNSNQHRENRRKPSMKTDKLLELSKGRQNLESNQYQTEGDTNYHFHNGSPQMIGVDPVAKIQMLENELADALEANNMYKFQLKRLLSEEQNGHADAPKKLTSEGEVKRKEGYGRNTSSLEAELRDIRERYLDMSLRYAEVEAQREELVMKLKTVQGKKRWFS</sequence>
<feature type="compositionally biased region" description="Basic and acidic residues" evidence="2">
    <location>
        <begin position="1280"/>
        <end position="1301"/>
    </location>
</feature>
<reference evidence="4 5" key="1">
    <citation type="submission" date="2020-04" db="EMBL/GenBank/DDBJ databases">
        <title>Plant Genome Project.</title>
        <authorList>
            <person name="Zhang R.-G."/>
        </authorList>
    </citation>
    <scope>NUCLEOTIDE SEQUENCE [LARGE SCALE GENOMIC DNA]</scope>
    <source>
        <strain evidence="4">YNK0</strain>
        <tissue evidence="4">Leaf</tissue>
    </source>
</reference>
<evidence type="ECO:0000259" key="3">
    <source>
        <dbReference type="PROSITE" id="PS51840"/>
    </source>
</evidence>
<feature type="coiled-coil region" evidence="1">
    <location>
        <begin position="689"/>
        <end position="818"/>
    </location>
</feature>
<feature type="coiled-coil region" evidence="1">
    <location>
        <begin position="847"/>
        <end position="999"/>
    </location>
</feature>
<feature type="coiled-coil region" evidence="1">
    <location>
        <begin position="1076"/>
        <end position="1145"/>
    </location>
</feature>
<dbReference type="Pfam" id="PF10358">
    <property type="entry name" value="NT-C2"/>
    <property type="match status" value="1"/>
</dbReference>
<dbReference type="PROSITE" id="PS51840">
    <property type="entry name" value="C2_NT"/>
    <property type="match status" value="1"/>
</dbReference>
<feature type="coiled-coil region" evidence="1">
    <location>
        <begin position="618"/>
        <end position="645"/>
    </location>
</feature>
<dbReference type="OrthoDB" id="658575at2759"/>
<organism evidence="4 5">
    <name type="scientific">Tetracentron sinense</name>
    <name type="common">Spur-leaf</name>
    <dbReference type="NCBI Taxonomy" id="13715"/>
    <lineage>
        <taxon>Eukaryota</taxon>
        <taxon>Viridiplantae</taxon>
        <taxon>Streptophyta</taxon>
        <taxon>Embryophyta</taxon>
        <taxon>Tracheophyta</taxon>
        <taxon>Spermatophyta</taxon>
        <taxon>Magnoliopsida</taxon>
        <taxon>Trochodendrales</taxon>
        <taxon>Trochodendraceae</taxon>
        <taxon>Tetracentron</taxon>
    </lineage>
</organism>
<feature type="compositionally biased region" description="Polar residues" evidence="2">
    <location>
        <begin position="204"/>
        <end position="213"/>
    </location>
</feature>
<evidence type="ECO:0000313" key="5">
    <source>
        <dbReference type="Proteomes" id="UP000655225"/>
    </source>
</evidence>
<comment type="caution">
    <text evidence="4">The sequence shown here is derived from an EMBL/GenBank/DDBJ whole genome shotgun (WGS) entry which is preliminary data.</text>
</comment>